<dbReference type="PROSITE" id="PS51094">
    <property type="entry name" value="PTS_EIIA_TYPE_2"/>
    <property type="match status" value="1"/>
</dbReference>
<evidence type="ECO:0000256" key="4">
    <source>
        <dbReference type="ARBA" id="ARBA00023163"/>
    </source>
</evidence>
<evidence type="ECO:0000256" key="1">
    <source>
        <dbReference type="ARBA" id="ARBA00022679"/>
    </source>
</evidence>
<dbReference type="SUPFAM" id="SSF52794">
    <property type="entry name" value="PTS system IIB component-like"/>
    <property type="match status" value="1"/>
</dbReference>
<evidence type="ECO:0000259" key="5">
    <source>
        <dbReference type="PROSITE" id="PS51094"/>
    </source>
</evidence>
<dbReference type="InterPro" id="IPR011608">
    <property type="entry name" value="PRD"/>
</dbReference>
<feature type="domain" description="PTS EIIA type-2" evidence="5">
    <location>
        <begin position="544"/>
        <end position="686"/>
    </location>
</feature>
<dbReference type="InterPro" id="IPR050661">
    <property type="entry name" value="BglG_antiterminators"/>
</dbReference>
<keyword evidence="4" id="KW-0804">Transcription</keyword>
<dbReference type="EMBL" id="JANJZL010000012">
    <property type="protein sequence ID" value="MCR2045157.1"/>
    <property type="molecule type" value="Genomic_DNA"/>
</dbReference>
<dbReference type="PANTHER" id="PTHR30185">
    <property type="entry name" value="CRYPTIC BETA-GLUCOSIDE BGL OPERON ANTITERMINATOR"/>
    <property type="match status" value="1"/>
</dbReference>
<dbReference type="PANTHER" id="PTHR30185:SF18">
    <property type="entry name" value="TRANSCRIPTIONAL REGULATOR MTLR"/>
    <property type="match status" value="1"/>
</dbReference>
<dbReference type="Proteomes" id="UP001142078">
    <property type="component" value="Unassembled WGS sequence"/>
</dbReference>
<evidence type="ECO:0000313" key="8">
    <source>
        <dbReference type="EMBL" id="MCR2045157.1"/>
    </source>
</evidence>
<dbReference type="AlphaFoldDB" id="A0A9X2MHB7"/>
<sequence>MKSLERRSKDILFILAESKEPITTKFIGDKLNVSSRTITRQMPEIENYLNIHGFKFTKKPGYGIIVEGNLEEKNRLKQLLHNEKIQKRYSPQERQLFILIELLKNKEPIKIYRFKSDLNVTEGTISLDLDKIEDILAKYEVKLVRRPGLGVYIDGTEANLRKLIVNLIYENNLQNDVLDILGDIVQKKNNNSIAFKTKNKLLNMIDKNTIRKVEKIVSEFERNINLDLNDSQYVALTVHLALVVERIKNGDEIHMEEKYLNNIKNNEEYVYAKELSYEIENNFNINMPEDEIGYITMHLLGSKKYFDQQRNDWDNFFIDNYRIIKTAKAMIRFIQNESKLNLMQDEKILINLTIHLEPAIKRIIMGMEIRNPLLGEIKENYPYIFKLSKKASSIIEKEFNIKVPDTEVGYIALHIGGALERNKNYTFNIVVVCPSGIGASGLLSTKISNEFLNIEVIDTVSAIDINNIDLGRCDFIVSTVPINIKNMGWVLVNPLLLEEDKKNIKNLMNKIPLDKSEKNYEITNNISFRDKLIKDINYSKAIMQVLDNYKYYDKIYLDNYENLINKITKIYTNNNSSYNQLKKDILHRESLGQLILEESSTIIIHCRTETVDELQLGIIKILTPLIINKKNVEVEVVVILLAPSNIESEYIEIMSYITQSIFKSKPIKTMTEKEIYQTLNNILEDFYFNIKTKRR</sequence>
<dbReference type="Gene3D" id="3.40.50.2300">
    <property type="match status" value="1"/>
</dbReference>
<protein>
    <submittedName>
        <fullName evidence="8">Transcription antiterminator</fullName>
    </submittedName>
</protein>
<dbReference type="RefSeq" id="WP_042679676.1">
    <property type="nucleotide sequence ID" value="NZ_CABKTM010000014.1"/>
</dbReference>
<dbReference type="OrthoDB" id="3175596at2"/>
<dbReference type="InterPro" id="IPR013011">
    <property type="entry name" value="PTS_EIIB_2"/>
</dbReference>
<dbReference type="GO" id="GO:0006355">
    <property type="term" value="P:regulation of DNA-templated transcription"/>
    <property type="evidence" value="ECO:0007669"/>
    <property type="project" value="InterPro"/>
</dbReference>
<dbReference type="InterPro" id="IPR036095">
    <property type="entry name" value="PTS_EIIB-like_sf"/>
</dbReference>
<feature type="domain" description="PRD" evidence="7">
    <location>
        <begin position="204"/>
        <end position="309"/>
    </location>
</feature>
<reference evidence="8" key="1">
    <citation type="submission" date="2022-07" db="EMBL/GenBank/DDBJ databases">
        <title>Enhanced cultured diversity of the mouse gut microbiota enables custom-made synthetic communities.</title>
        <authorList>
            <person name="Afrizal A."/>
        </authorList>
    </citation>
    <scope>NUCLEOTIDE SEQUENCE</scope>
    <source>
        <strain evidence="8">DSM 29482</strain>
    </source>
</reference>
<dbReference type="InterPro" id="IPR036388">
    <property type="entry name" value="WH-like_DNA-bd_sf"/>
</dbReference>
<evidence type="ECO:0000259" key="7">
    <source>
        <dbReference type="PROSITE" id="PS51372"/>
    </source>
</evidence>
<dbReference type="PROSITE" id="PS51372">
    <property type="entry name" value="PRD_2"/>
    <property type="match status" value="2"/>
</dbReference>
<dbReference type="PROSITE" id="PS51099">
    <property type="entry name" value="PTS_EIIB_TYPE_2"/>
    <property type="match status" value="1"/>
</dbReference>
<dbReference type="Gene3D" id="3.40.930.10">
    <property type="entry name" value="Mannitol-specific EII, Chain A"/>
    <property type="match status" value="1"/>
</dbReference>
<evidence type="ECO:0000259" key="6">
    <source>
        <dbReference type="PROSITE" id="PS51099"/>
    </source>
</evidence>
<evidence type="ECO:0000313" key="9">
    <source>
        <dbReference type="Proteomes" id="UP001142078"/>
    </source>
</evidence>
<keyword evidence="2" id="KW-0677">Repeat</keyword>
<dbReference type="GO" id="GO:0009401">
    <property type="term" value="P:phosphoenolpyruvate-dependent sugar phosphotransferase system"/>
    <property type="evidence" value="ECO:0007669"/>
    <property type="project" value="InterPro"/>
</dbReference>
<comment type="caution">
    <text evidence="8">The sequence shown here is derived from an EMBL/GenBank/DDBJ whole genome shotgun (WGS) entry which is preliminary data.</text>
</comment>
<dbReference type="GO" id="GO:0008982">
    <property type="term" value="F:protein-N(PI)-phosphohistidine-sugar phosphotransferase activity"/>
    <property type="evidence" value="ECO:0007669"/>
    <property type="project" value="InterPro"/>
</dbReference>
<dbReference type="SUPFAM" id="SSF55804">
    <property type="entry name" value="Phoshotransferase/anion transport protein"/>
    <property type="match status" value="1"/>
</dbReference>
<feature type="domain" description="PRD" evidence="7">
    <location>
        <begin position="318"/>
        <end position="425"/>
    </location>
</feature>
<dbReference type="Gene3D" id="1.10.1790.10">
    <property type="entry name" value="PRD domain"/>
    <property type="match status" value="2"/>
</dbReference>
<dbReference type="Pfam" id="PF08279">
    <property type="entry name" value="HTH_11"/>
    <property type="match status" value="2"/>
</dbReference>
<dbReference type="InterPro" id="IPR036634">
    <property type="entry name" value="PRD_sf"/>
</dbReference>
<feature type="domain" description="PTS EIIB type-2" evidence="6">
    <location>
        <begin position="427"/>
        <end position="516"/>
    </location>
</feature>
<name>A0A9X2MHB7_9FIRM</name>
<dbReference type="Pfam" id="PF00359">
    <property type="entry name" value="PTS_EIIA_2"/>
    <property type="match status" value="1"/>
</dbReference>
<dbReference type="CDD" id="cd05568">
    <property type="entry name" value="PTS_IIB_bgl_like"/>
    <property type="match status" value="1"/>
</dbReference>
<evidence type="ECO:0000256" key="3">
    <source>
        <dbReference type="ARBA" id="ARBA00023015"/>
    </source>
</evidence>
<dbReference type="InterPro" id="IPR016152">
    <property type="entry name" value="PTrfase/Anion_transptr"/>
</dbReference>
<dbReference type="Gene3D" id="1.10.10.10">
    <property type="entry name" value="Winged helix-like DNA-binding domain superfamily/Winged helix DNA-binding domain"/>
    <property type="match status" value="1"/>
</dbReference>
<dbReference type="InterPro" id="IPR013196">
    <property type="entry name" value="HTH_11"/>
</dbReference>
<dbReference type="InterPro" id="IPR002178">
    <property type="entry name" value="PTS_EIIA_type-2_dom"/>
</dbReference>
<keyword evidence="1" id="KW-0808">Transferase</keyword>
<proteinExistence type="predicted"/>
<gene>
    <name evidence="8" type="ORF">NSA23_13690</name>
</gene>
<dbReference type="Pfam" id="PF00874">
    <property type="entry name" value="PRD"/>
    <property type="match status" value="2"/>
</dbReference>
<organism evidence="8 9">
    <name type="scientific">Anaerosalibacter massiliensis</name>
    <dbReference type="NCBI Taxonomy" id="1347392"/>
    <lineage>
        <taxon>Bacteria</taxon>
        <taxon>Bacillati</taxon>
        <taxon>Bacillota</taxon>
        <taxon>Tissierellia</taxon>
        <taxon>Tissierellales</taxon>
        <taxon>Sporanaerobacteraceae</taxon>
        <taxon>Anaerosalibacter</taxon>
    </lineage>
</organism>
<keyword evidence="9" id="KW-1185">Reference proteome</keyword>
<keyword evidence="3" id="KW-0805">Transcription regulation</keyword>
<dbReference type="SUPFAM" id="SSF63520">
    <property type="entry name" value="PTS-regulatory domain, PRD"/>
    <property type="match status" value="2"/>
</dbReference>
<accession>A0A9X2MHB7</accession>
<evidence type="ECO:0000256" key="2">
    <source>
        <dbReference type="ARBA" id="ARBA00022737"/>
    </source>
</evidence>